<reference evidence="1" key="1">
    <citation type="journal article" date="2020" name="Nature">
        <title>Giant virus diversity and host interactions through global metagenomics.</title>
        <authorList>
            <person name="Schulz F."/>
            <person name="Roux S."/>
            <person name="Paez-Espino D."/>
            <person name="Jungbluth S."/>
            <person name="Walsh D.A."/>
            <person name="Denef V.J."/>
            <person name="McMahon K.D."/>
            <person name="Konstantinidis K.T."/>
            <person name="Eloe-Fadrosh E.A."/>
            <person name="Kyrpides N.C."/>
            <person name="Woyke T."/>
        </authorList>
    </citation>
    <scope>NUCLEOTIDE SEQUENCE</scope>
    <source>
        <strain evidence="1">GVMAG-M-3300023184-182</strain>
    </source>
</reference>
<protein>
    <submittedName>
        <fullName evidence="1">Uncharacterized protein</fullName>
    </submittedName>
</protein>
<evidence type="ECO:0000313" key="1">
    <source>
        <dbReference type="EMBL" id="QHT85647.1"/>
    </source>
</evidence>
<sequence>MSYTVLPTDISSNFSHVIVAVEPPIEPVTNKQTKIEPIGLLEIKTPIMPILQEIATQQIDTFITALVPSSSKFSVNLTQQEIAVITALVNDASGTLLPQIKTTIEGLLQEGGKLSLHDIPQLVLLITQLFQSNIFAVKNINLLNVIKYTLDSLLDSNILPIPSGVESLAKTIVDTSIELLNTTLPTVEEECWTIWNYLSACFTKK</sequence>
<dbReference type="EMBL" id="MN740043">
    <property type="protein sequence ID" value="QHT85647.1"/>
    <property type="molecule type" value="Genomic_DNA"/>
</dbReference>
<name>A0A6C0HZR5_9ZZZZ</name>
<organism evidence="1">
    <name type="scientific">viral metagenome</name>
    <dbReference type="NCBI Taxonomy" id="1070528"/>
    <lineage>
        <taxon>unclassified sequences</taxon>
        <taxon>metagenomes</taxon>
        <taxon>organismal metagenomes</taxon>
    </lineage>
</organism>
<accession>A0A6C0HZR5</accession>
<proteinExistence type="predicted"/>
<dbReference type="AlphaFoldDB" id="A0A6C0HZR5"/>